<accession>A0A7W7RWQ4</accession>
<dbReference type="Proteomes" id="UP000534286">
    <property type="component" value="Unassembled WGS sequence"/>
</dbReference>
<dbReference type="InterPro" id="IPR011712">
    <property type="entry name" value="Sig_transdc_His_kin_sub3_dim/P"/>
</dbReference>
<keyword evidence="6 11" id="KW-0418">Kinase</keyword>
<evidence type="ECO:0000256" key="5">
    <source>
        <dbReference type="ARBA" id="ARBA00022741"/>
    </source>
</evidence>
<dbReference type="GO" id="GO:0000155">
    <property type="term" value="F:phosphorelay sensor kinase activity"/>
    <property type="evidence" value="ECO:0007669"/>
    <property type="project" value="InterPro"/>
</dbReference>
<dbReference type="InterPro" id="IPR050482">
    <property type="entry name" value="Sensor_HK_TwoCompSys"/>
</dbReference>
<feature type="transmembrane region" description="Helical" evidence="9">
    <location>
        <begin position="27"/>
        <end position="50"/>
    </location>
</feature>
<evidence type="ECO:0000256" key="2">
    <source>
        <dbReference type="ARBA" id="ARBA00012438"/>
    </source>
</evidence>
<dbReference type="GO" id="GO:0005524">
    <property type="term" value="F:ATP binding"/>
    <property type="evidence" value="ECO:0007669"/>
    <property type="project" value="UniProtKB-KW"/>
</dbReference>
<evidence type="ECO:0000256" key="8">
    <source>
        <dbReference type="ARBA" id="ARBA00023012"/>
    </source>
</evidence>
<keyword evidence="7" id="KW-0067">ATP-binding</keyword>
<protein>
    <recommendedName>
        <fullName evidence="2">histidine kinase</fullName>
        <ecNumber evidence="2">2.7.13.3</ecNumber>
    </recommendedName>
</protein>
<dbReference type="CDD" id="cd16917">
    <property type="entry name" value="HATPase_UhpB-NarQ-NarX-like"/>
    <property type="match status" value="1"/>
</dbReference>
<evidence type="ECO:0000313" key="11">
    <source>
        <dbReference type="EMBL" id="MBB4939512.1"/>
    </source>
</evidence>
<dbReference type="InterPro" id="IPR036890">
    <property type="entry name" value="HATPase_C_sf"/>
</dbReference>
<feature type="transmembrane region" description="Helical" evidence="9">
    <location>
        <begin position="57"/>
        <end position="74"/>
    </location>
</feature>
<dbReference type="Pfam" id="PF07730">
    <property type="entry name" value="HisKA_3"/>
    <property type="match status" value="1"/>
</dbReference>
<dbReference type="AlphaFoldDB" id="A0A7W7RWQ4"/>
<dbReference type="GO" id="GO:0046983">
    <property type="term" value="F:protein dimerization activity"/>
    <property type="evidence" value="ECO:0007669"/>
    <property type="project" value="InterPro"/>
</dbReference>
<evidence type="ECO:0000256" key="6">
    <source>
        <dbReference type="ARBA" id="ARBA00022777"/>
    </source>
</evidence>
<evidence type="ECO:0000313" key="12">
    <source>
        <dbReference type="Proteomes" id="UP000534286"/>
    </source>
</evidence>
<dbReference type="GO" id="GO:0016020">
    <property type="term" value="C:membrane"/>
    <property type="evidence" value="ECO:0007669"/>
    <property type="project" value="InterPro"/>
</dbReference>
<name>A0A7W7RWQ4_9ACTN</name>
<keyword evidence="5" id="KW-0547">Nucleotide-binding</keyword>
<dbReference type="Gene3D" id="1.20.5.1930">
    <property type="match status" value="1"/>
</dbReference>
<dbReference type="EMBL" id="JACHJU010000001">
    <property type="protein sequence ID" value="MBB4939512.1"/>
    <property type="molecule type" value="Genomic_DNA"/>
</dbReference>
<dbReference type="PANTHER" id="PTHR24421">
    <property type="entry name" value="NITRATE/NITRITE SENSOR PROTEIN NARX-RELATED"/>
    <property type="match status" value="1"/>
</dbReference>
<keyword evidence="3" id="KW-0597">Phosphoprotein</keyword>
<feature type="domain" description="Signal transduction histidine kinase subgroup 3 dimerisation and phosphoacceptor" evidence="10">
    <location>
        <begin position="200"/>
        <end position="264"/>
    </location>
</feature>
<proteinExistence type="predicted"/>
<evidence type="ECO:0000256" key="1">
    <source>
        <dbReference type="ARBA" id="ARBA00000085"/>
    </source>
</evidence>
<evidence type="ECO:0000256" key="9">
    <source>
        <dbReference type="SAM" id="Phobius"/>
    </source>
</evidence>
<dbReference type="PANTHER" id="PTHR24421:SF10">
    <property type="entry name" value="NITRATE_NITRITE SENSOR PROTEIN NARQ"/>
    <property type="match status" value="1"/>
</dbReference>
<keyword evidence="9" id="KW-0472">Membrane</keyword>
<comment type="catalytic activity">
    <reaction evidence="1">
        <text>ATP + protein L-histidine = ADP + protein N-phospho-L-histidine.</text>
        <dbReference type="EC" id="2.7.13.3"/>
    </reaction>
</comment>
<evidence type="ECO:0000256" key="4">
    <source>
        <dbReference type="ARBA" id="ARBA00022679"/>
    </source>
</evidence>
<organism evidence="11 12">
    <name type="scientific">Streptosporangium album</name>
    <dbReference type="NCBI Taxonomy" id="47479"/>
    <lineage>
        <taxon>Bacteria</taxon>
        <taxon>Bacillati</taxon>
        <taxon>Actinomycetota</taxon>
        <taxon>Actinomycetes</taxon>
        <taxon>Streptosporangiales</taxon>
        <taxon>Streptosporangiaceae</taxon>
        <taxon>Streptosporangium</taxon>
    </lineage>
</organism>
<sequence length="388" mass="41107">MNTRTPLEALSLRPPAFLRSSWPWRSLAYLAGSALPGAFLGLVAMAVSLLEPVPARVIAGLAALIAVLSPAAGFERWRLRLVDAVPVSETPDGRWRGIGLAAASLLALWWIDLMMVGLTVGGPVLLILSPVVQPAAAETPLQTLAVSAGGVLLLPVAVYIFTAWAGARGVMVRSLLASRDTELDEVVRSRARLVDAFEMERRRIERDLHDGAQQRLVALSMKLGLVRLDLPPGSPAGERLAQAHEEAMRALTELRELVRGVHAQVLTDRGLSAAVRDVAGRSPVAVEVDVSLDDRLPTAVEVAAFYVVSEALANVAKHSRASRALVRGRVTGRTLLLEIRDDGEGGADPSKGTGLTGLADRLAVVDGRMSLSSPAGGPTSMRVEIPCA</sequence>
<evidence type="ECO:0000256" key="7">
    <source>
        <dbReference type="ARBA" id="ARBA00022840"/>
    </source>
</evidence>
<keyword evidence="9" id="KW-1133">Transmembrane helix</keyword>
<evidence type="ECO:0000256" key="3">
    <source>
        <dbReference type="ARBA" id="ARBA00022553"/>
    </source>
</evidence>
<keyword evidence="9" id="KW-0812">Transmembrane</keyword>
<keyword evidence="8" id="KW-0902">Two-component regulatory system</keyword>
<comment type="caution">
    <text evidence="11">The sequence shown here is derived from an EMBL/GenBank/DDBJ whole genome shotgun (WGS) entry which is preliminary data.</text>
</comment>
<gene>
    <name evidence="11" type="ORF">FHR32_003817</name>
</gene>
<dbReference type="SUPFAM" id="SSF55874">
    <property type="entry name" value="ATPase domain of HSP90 chaperone/DNA topoisomerase II/histidine kinase"/>
    <property type="match status" value="1"/>
</dbReference>
<evidence type="ECO:0000259" key="10">
    <source>
        <dbReference type="Pfam" id="PF07730"/>
    </source>
</evidence>
<dbReference type="Gene3D" id="3.30.565.10">
    <property type="entry name" value="Histidine kinase-like ATPase, C-terminal domain"/>
    <property type="match status" value="1"/>
</dbReference>
<keyword evidence="4" id="KW-0808">Transferase</keyword>
<keyword evidence="12" id="KW-1185">Reference proteome</keyword>
<dbReference type="EC" id="2.7.13.3" evidence="2"/>
<feature type="transmembrane region" description="Helical" evidence="9">
    <location>
        <begin position="118"/>
        <end position="137"/>
    </location>
</feature>
<dbReference type="RefSeq" id="WP_184755479.1">
    <property type="nucleotide sequence ID" value="NZ_BAABEK010000007.1"/>
</dbReference>
<feature type="transmembrane region" description="Helical" evidence="9">
    <location>
        <begin position="143"/>
        <end position="165"/>
    </location>
</feature>
<reference evidence="11 12" key="1">
    <citation type="submission" date="2020-08" db="EMBL/GenBank/DDBJ databases">
        <title>Sequencing the genomes of 1000 actinobacteria strains.</title>
        <authorList>
            <person name="Klenk H.-P."/>
        </authorList>
    </citation>
    <scope>NUCLEOTIDE SEQUENCE [LARGE SCALE GENOMIC DNA]</scope>
    <source>
        <strain evidence="11 12">DSM 43023</strain>
    </source>
</reference>